<name>A0A1H3E751_9BURK</name>
<sequence>MNYEFNLWGWYAGMSTTPGARTTTLPPDNMQTHEIAGRPRSNFTGLAWVELPYEAPPEPVPEPAMPEIVITGIAADKEDFVHTPDFTDATVPVGATLAFSAELRAGAQVLAKDDSFRLPIRSRDGRERVVLASMAKGFIRFSVHFEDSRVWEVTEAMVNSDLPPERHMRFKGIKVFAVEA</sequence>
<reference evidence="1 2" key="1">
    <citation type="submission" date="2016-10" db="EMBL/GenBank/DDBJ databases">
        <authorList>
            <person name="de Groot N.N."/>
        </authorList>
    </citation>
    <scope>NUCLEOTIDE SEQUENCE [LARGE SCALE GENOMIC DNA]</scope>
    <source>
        <strain evidence="1 2">LMG 24775</strain>
    </source>
</reference>
<protein>
    <submittedName>
        <fullName evidence="1">Uncharacterized protein</fullName>
    </submittedName>
</protein>
<dbReference type="Proteomes" id="UP000183417">
    <property type="component" value="Unassembled WGS sequence"/>
</dbReference>
<dbReference type="GeneID" id="94694878"/>
<organism evidence="1 2">
    <name type="scientific">Delftia lacustris</name>
    <dbReference type="NCBI Taxonomy" id="558537"/>
    <lineage>
        <taxon>Bacteria</taxon>
        <taxon>Pseudomonadati</taxon>
        <taxon>Pseudomonadota</taxon>
        <taxon>Betaproteobacteria</taxon>
        <taxon>Burkholderiales</taxon>
        <taxon>Comamonadaceae</taxon>
        <taxon>Delftia</taxon>
    </lineage>
</organism>
<evidence type="ECO:0000313" key="1">
    <source>
        <dbReference type="EMBL" id="SDX74437.1"/>
    </source>
</evidence>
<dbReference type="AlphaFoldDB" id="A0A1H3E751"/>
<proteinExistence type="predicted"/>
<gene>
    <name evidence="1" type="ORF">SAMN05421547_10166</name>
</gene>
<accession>A0A1H3E751</accession>
<dbReference type="RefSeq" id="WP_074920489.1">
    <property type="nucleotide sequence ID" value="NZ_CP141274.1"/>
</dbReference>
<dbReference type="EMBL" id="FNPE01000001">
    <property type="protein sequence ID" value="SDX74437.1"/>
    <property type="molecule type" value="Genomic_DNA"/>
</dbReference>
<evidence type="ECO:0000313" key="2">
    <source>
        <dbReference type="Proteomes" id="UP000183417"/>
    </source>
</evidence>